<dbReference type="EMBL" id="CCYD01001942">
    <property type="protein sequence ID" value="CEG46090.1"/>
    <property type="molecule type" value="Genomic_DNA"/>
</dbReference>
<reference evidence="2" key="1">
    <citation type="submission" date="2014-09" db="EMBL/GenBank/DDBJ databases">
        <authorList>
            <person name="Sharma Rahul"/>
            <person name="Thines Marco"/>
        </authorList>
    </citation>
    <scope>NUCLEOTIDE SEQUENCE [LARGE SCALE GENOMIC DNA]</scope>
</reference>
<dbReference type="Proteomes" id="UP000054928">
    <property type="component" value="Unassembled WGS sequence"/>
</dbReference>
<dbReference type="GeneID" id="36397528"/>
<keyword evidence="2" id="KW-1185">Reference proteome</keyword>
<accession>A0A0P1AZ22</accession>
<proteinExistence type="predicted"/>
<evidence type="ECO:0000313" key="2">
    <source>
        <dbReference type="Proteomes" id="UP000054928"/>
    </source>
</evidence>
<evidence type="ECO:0000313" key="1">
    <source>
        <dbReference type="EMBL" id="CEG46090.1"/>
    </source>
</evidence>
<dbReference type="RefSeq" id="XP_024582459.1">
    <property type="nucleotide sequence ID" value="XM_024716908.1"/>
</dbReference>
<dbReference type="AlphaFoldDB" id="A0A0P1AZ22"/>
<sequence length="58" mass="6805">MKKGPFPDQATLCPFLENVDVQLGNWKIYTLEVAPFDLNFPSYHMIAIHYRFKFSSTH</sequence>
<name>A0A0P1AZ22_PLAHL</name>
<protein>
    <submittedName>
        <fullName evidence="1">Uncharacterized protein</fullName>
    </submittedName>
</protein>
<organism evidence="1 2">
    <name type="scientific">Plasmopara halstedii</name>
    <name type="common">Downy mildew of sunflower</name>
    <dbReference type="NCBI Taxonomy" id="4781"/>
    <lineage>
        <taxon>Eukaryota</taxon>
        <taxon>Sar</taxon>
        <taxon>Stramenopiles</taxon>
        <taxon>Oomycota</taxon>
        <taxon>Peronosporomycetes</taxon>
        <taxon>Peronosporales</taxon>
        <taxon>Peronosporaceae</taxon>
        <taxon>Plasmopara</taxon>
    </lineage>
</organism>